<sequence>MSCWNLWPIRKHRPLKDDQRANSKDGSDSPPGILASCSFCHVSQANGFNVVYEDDRYIAFRDRNPASLHHIQLIPRRHIRLFTKTATRCSSFDSSAGSVRTLNHSDVEMVKEMETLGNRILDDNQAPREARKLGFHIPPLNSVNHLHLHLMSLPHLSRVKAYKYPVSRGNTTHAKGFSWFVTPSQVVHILERDQKVGVLSV</sequence>
<proteinExistence type="predicted"/>
<dbReference type="SUPFAM" id="SSF54197">
    <property type="entry name" value="HIT-like"/>
    <property type="match status" value="1"/>
</dbReference>
<keyword evidence="2" id="KW-0378">Hydrolase</keyword>
<evidence type="ECO:0000313" key="5">
    <source>
        <dbReference type="EMBL" id="KIY73809.1"/>
    </source>
</evidence>
<dbReference type="PANTHER" id="PTHR12486">
    <property type="entry name" value="APRATAXIN-RELATED"/>
    <property type="match status" value="1"/>
</dbReference>
<dbReference type="InterPro" id="IPR036265">
    <property type="entry name" value="HIT-like_sf"/>
</dbReference>
<accession>A0A0D7BUG4</accession>
<dbReference type="PROSITE" id="PS51084">
    <property type="entry name" value="HIT_2"/>
    <property type="match status" value="1"/>
</dbReference>
<name>A0A0D7BUG4_9AGAR</name>
<protein>
    <submittedName>
        <fullName evidence="5">HIT-like protein</fullName>
    </submittedName>
</protein>
<dbReference type="GO" id="GO:0000166">
    <property type="term" value="F:nucleotide binding"/>
    <property type="evidence" value="ECO:0007669"/>
    <property type="project" value="UniProtKB-KW"/>
</dbReference>
<dbReference type="InterPro" id="IPR011146">
    <property type="entry name" value="HIT-like"/>
</dbReference>
<dbReference type="PANTHER" id="PTHR12486:SF5">
    <property type="entry name" value="ADENOSINE 5'-MONOPHOSPHORAMIDASE HINT3"/>
    <property type="match status" value="1"/>
</dbReference>
<evidence type="ECO:0000259" key="4">
    <source>
        <dbReference type="PROSITE" id="PS51084"/>
    </source>
</evidence>
<feature type="short sequence motif" description="Histidine triad motif" evidence="3">
    <location>
        <begin position="145"/>
        <end position="149"/>
    </location>
</feature>
<reference evidence="5 6" key="1">
    <citation type="journal article" date="2015" name="Fungal Genet. Biol.">
        <title>Evolution of novel wood decay mechanisms in Agaricales revealed by the genome sequences of Fistulina hepatica and Cylindrobasidium torrendii.</title>
        <authorList>
            <person name="Floudas D."/>
            <person name="Held B.W."/>
            <person name="Riley R."/>
            <person name="Nagy L.G."/>
            <person name="Koehler G."/>
            <person name="Ransdell A.S."/>
            <person name="Younus H."/>
            <person name="Chow J."/>
            <person name="Chiniquy J."/>
            <person name="Lipzen A."/>
            <person name="Tritt A."/>
            <person name="Sun H."/>
            <person name="Haridas S."/>
            <person name="LaButti K."/>
            <person name="Ohm R.A."/>
            <person name="Kues U."/>
            <person name="Blanchette R.A."/>
            <person name="Grigoriev I.V."/>
            <person name="Minto R.E."/>
            <person name="Hibbett D.S."/>
        </authorList>
    </citation>
    <scope>NUCLEOTIDE SEQUENCE [LARGE SCALE GENOMIC DNA]</scope>
    <source>
        <strain evidence="5 6">FP15055 ss-10</strain>
    </source>
</reference>
<feature type="domain" description="HIT" evidence="4">
    <location>
        <begin position="38"/>
        <end position="161"/>
    </location>
</feature>
<dbReference type="AlphaFoldDB" id="A0A0D7BUG4"/>
<evidence type="ECO:0000256" key="3">
    <source>
        <dbReference type="PROSITE-ProRule" id="PRU00464"/>
    </source>
</evidence>
<dbReference type="Pfam" id="PF11969">
    <property type="entry name" value="DcpS_C"/>
    <property type="match status" value="2"/>
</dbReference>
<evidence type="ECO:0000256" key="1">
    <source>
        <dbReference type="ARBA" id="ARBA00022741"/>
    </source>
</evidence>
<dbReference type="Proteomes" id="UP000054007">
    <property type="component" value="Unassembled WGS sequence"/>
</dbReference>
<keyword evidence="6" id="KW-1185">Reference proteome</keyword>
<keyword evidence="1" id="KW-0547">Nucleotide-binding</keyword>
<dbReference type="OrthoDB" id="1915375at2759"/>
<dbReference type="EMBL" id="KN880434">
    <property type="protein sequence ID" value="KIY73809.1"/>
    <property type="molecule type" value="Genomic_DNA"/>
</dbReference>
<evidence type="ECO:0000313" key="6">
    <source>
        <dbReference type="Proteomes" id="UP000054007"/>
    </source>
</evidence>
<gene>
    <name evidence="5" type="ORF">CYLTODRAFT_194918</name>
</gene>
<dbReference type="GO" id="GO:0016787">
    <property type="term" value="F:hydrolase activity"/>
    <property type="evidence" value="ECO:0007669"/>
    <property type="project" value="UniProtKB-KW"/>
</dbReference>
<evidence type="ECO:0000256" key="2">
    <source>
        <dbReference type="ARBA" id="ARBA00022801"/>
    </source>
</evidence>
<dbReference type="STRING" id="1314674.A0A0D7BUG4"/>
<organism evidence="5 6">
    <name type="scientific">Cylindrobasidium torrendii FP15055 ss-10</name>
    <dbReference type="NCBI Taxonomy" id="1314674"/>
    <lineage>
        <taxon>Eukaryota</taxon>
        <taxon>Fungi</taxon>
        <taxon>Dikarya</taxon>
        <taxon>Basidiomycota</taxon>
        <taxon>Agaricomycotina</taxon>
        <taxon>Agaricomycetes</taxon>
        <taxon>Agaricomycetidae</taxon>
        <taxon>Agaricales</taxon>
        <taxon>Marasmiineae</taxon>
        <taxon>Physalacriaceae</taxon>
        <taxon>Cylindrobasidium</taxon>
    </lineage>
</organism>
<dbReference type="Gene3D" id="3.30.428.10">
    <property type="entry name" value="HIT-like"/>
    <property type="match status" value="1"/>
</dbReference>